<reference evidence="2 3" key="1">
    <citation type="submission" date="2018-01" db="EMBL/GenBank/DDBJ databases">
        <title>The whole genome sequencing and assembly of Halobacillus litoralis ERB031 strain.</title>
        <authorList>
            <person name="Lee S.-J."/>
            <person name="Park M.-K."/>
            <person name="Kim J.-Y."/>
            <person name="Lee Y.-J."/>
            <person name="Yi H."/>
            <person name="Bahn Y.-S."/>
            <person name="Kim J.F."/>
            <person name="Lee D.-W."/>
        </authorList>
    </citation>
    <scope>NUCLEOTIDE SEQUENCE [LARGE SCALE GENOMIC DNA]</scope>
    <source>
        <strain evidence="2 3">ERB 031</strain>
    </source>
</reference>
<evidence type="ECO:0000313" key="2">
    <source>
        <dbReference type="EMBL" id="QAS50744.1"/>
    </source>
</evidence>
<accession>A0A410M7R9</accession>
<dbReference type="InterPro" id="IPR029491">
    <property type="entry name" value="Helicase_HTH"/>
</dbReference>
<dbReference type="PIRSF" id="PIRSF021350">
    <property type="entry name" value="UCP021350"/>
    <property type="match status" value="1"/>
</dbReference>
<dbReference type="InterPro" id="IPR008308">
    <property type="entry name" value="YpbB-like"/>
</dbReference>
<evidence type="ECO:0000313" key="3">
    <source>
        <dbReference type="Proteomes" id="UP000287756"/>
    </source>
</evidence>
<dbReference type="AlphaFoldDB" id="A0A410M7R9"/>
<evidence type="ECO:0000259" key="1">
    <source>
        <dbReference type="Pfam" id="PF14493"/>
    </source>
</evidence>
<proteinExistence type="predicted"/>
<feature type="domain" description="Helicase Helix-turn-helix" evidence="1">
    <location>
        <begin position="252"/>
        <end position="340"/>
    </location>
</feature>
<protein>
    <recommendedName>
        <fullName evidence="1">Helicase Helix-turn-helix domain-containing protein</fullName>
    </recommendedName>
</protein>
<dbReference type="OrthoDB" id="2354672at2"/>
<gene>
    <name evidence="2" type="ORF">HLI_00290</name>
</gene>
<sequence>MFDFILKVCIEHFKGERTLSGIYNLLTGKRSSQTMQDAKGYNLDHYFGIFPSLKRNELDRHIEEILDLREISLENGGFPVLTAKGNKKLHDYDGPLLDSFQGMELHAAIPVFERRLNLLTQTATNLQADITSFVPIIDDPEVQKWVKAVYASVQQKVPQLVQSLHQEISQLLAERSSIEAELFAYRLSGGGVIGLTIEQLQNSFQLTREDVHICLFHMYHFLFCCAKRGQDRYPVLHLCTKGLDSSHMITQSAQKTYQYLNQGLSIEEVTTLRGLKRSTIQDHIVEAALVIPHFSIEPFIHPDDVDEILQKARHLDTQRLKHIHEAFDGKYDYFELRLAMAGRQTQRKEGYAYDNS</sequence>
<dbReference type="Proteomes" id="UP000287756">
    <property type="component" value="Chromosome"/>
</dbReference>
<dbReference type="RefSeq" id="WP_128522508.1">
    <property type="nucleotide sequence ID" value="NZ_CP026118.1"/>
</dbReference>
<dbReference type="Gene3D" id="1.10.10.1390">
    <property type="entry name" value="ATP-dependent DNA helicase RecQ"/>
    <property type="match status" value="1"/>
</dbReference>
<dbReference type="KEGG" id="hli:HLI_00290"/>
<organism evidence="2 3">
    <name type="scientific">Halobacillus litoralis</name>
    <dbReference type="NCBI Taxonomy" id="45668"/>
    <lineage>
        <taxon>Bacteria</taxon>
        <taxon>Bacillati</taxon>
        <taxon>Bacillota</taxon>
        <taxon>Bacilli</taxon>
        <taxon>Bacillales</taxon>
        <taxon>Bacillaceae</taxon>
        <taxon>Halobacillus</taxon>
    </lineage>
</organism>
<name>A0A410M7R9_9BACI</name>
<dbReference type="EMBL" id="CP026118">
    <property type="protein sequence ID" value="QAS50744.1"/>
    <property type="molecule type" value="Genomic_DNA"/>
</dbReference>
<dbReference type="Pfam" id="PF14493">
    <property type="entry name" value="HTH_40"/>
    <property type="match status" value="1"/>
</dbReference>